<dbReference type="Pfam" id="PF00011">
    <property type="entry name" value="HSP20"/>
    <property type="match status" value="1"/>
</dbReference>
<dbReference type="RefSeq" id="XP_020132030.1">
    <property type="nucleotide sequence ID" value="XM_020271304.1"/>
</dbReference>
<evidence type="ECO:0000259" key="5">
    <source>
        <dbReference type="PROSITE" id="PS01031"/>
    </source>
</evidence>
<accession>A0A1J9R6D1</accession>
<dbReference type="Proteomes" id="UP000183809">
    <property type="component" value="Unassembled WGS sequence"/>
</dbReference>
<evidence type="ECO:0000313" key="6">
    <source>
        <dbReference type="EMBL" id="OJD35770.1"/>
    </source>
</evidence>
<dbReference type="SUPFAM" id="SSF49764">
    <property type="entry name" value="HSP20-like chaperones"/>
    <property type="match status" value="1"/>
</dbReference>
<evidence type="ECO:0000313" key="7">
    <source>
        <dbReference type="Proteomes" id="UP000183809"/>
    </source>
</evidence>
<feature type="domain" description="SHSP" evidence="5">
    <location>
        <begin position="105"/>
        <end position="317"/>
    </location>
</feature>
<dbReference type="CDD" id="cd06464">
    <property type="entry name" value="ACD_sHsps-like"/>
    <property type="match status" value="1"/>
</dbReference>
<dbReference type="InterPro" id="IPR002068">
    <property type="entry name" value="A-crystallin/Hsp20_dom"/>
</dbReference>
<dbReference type="InterPro" id="IPR031107">
    <property type="entry name" value="Small_HSP"/>
</dbReference>
<reference evidence="6 7" key="1">
    <citation type="submission" date="2016-10" db="EMBL/GenBank/DDBJ databases">
        <title>Proteomics and genomics reveal pathogen-plant mechanisms compatible with a hemibiotrophic lifestyle of Diplodia corticola.</title>
        <authorList>
            <person name="Fernandes I."/>
            <person name="De Jonge R."/>
            <person name="Van De Peer Y."/>
            <person name="Devreese B."/>
            <person name="Alves A."/>
            <person name="Esteves A.C."/>
        </authorList>
    </citation>
    <scope>NUCLEOTIDE SEQUENCE [LARGE SCALE GENOMIC DNA]</scope>
    <source>
        <strain evidence="6 7">CBS 112549</strain>
    </source>
</reference>
<dbReference type="EMBL" id="MNUE01000015">
    <property type="protein sequence ID" value="OJD35770.1"/>
    <property type="molecule type" value="Genomic_DNA"/>
</dbReference>
<evidence type="ECO:0000256" key="4">
    <source>
        <dbReference type="SAM" id="MobiDB-lite"/>
    </source>
</evidence>
<feature type="compositionally biased region" description="Pro residues" evidence="4">
    <location>
        <begin position="78"/>
        <end position="91"/>
    </location>
</feature>
<feature type="compositionally biased region" description="Low complexity" evidence="4">
    <location>
        <begin position="184"/>
        <end position="211"/>
    </location>
</feature>
<dbReference type="PANTHER" id="PTHR11527">
    <property type="entry name" value="HEAT-SHOCK PROTEIN 20 FAMILY MEMBER"/>
    <property type="match status" value="1"/>
</dbReference>
<feature type="compositionally biased region" description="Polar residues" evidence="4">
    <location>
        <begin position="66"/>
        <end position="77"/>
    </location>
</feature>
<comment type="caution">
    <text evidence="6">The sequence shown here is derived from an EMBL/GenBank/DDBJ whole genome shotgun (WGS) entry which is preliminary data.</text>
</comment>
<dbReference type="STRING" id="236234.A0A1J9R6D1"/>
<evidence type="ECO:0000256" key="2">
    <source>
        <dbReference type="PROSITE-ProRule" id="PRU00285"/>
    </source>
</evidence>
<dbReference type="AlphaFoldDB" id="A0A1J9R6D1"/>
<gene>
    <name evidence="6" type="ORF">BKCO1_1500046</name>
</gene>
<organism evidence="6 7">
    <name type="scientific">Diplodia corticola</name>
    <dbReference type="NCBI Taxonomy" id="236234"/>
    <lineage>
        <taxon>Eukaryota</taxon>
        <taxon>Fungi</taxon>
        <taxon>Dikarya</taxon>
        <taxon>Ascomycota</taxon>
        <taxon>Pezizomycotina</taxon>
        <taxon>Dothideomycetes</taxon>
        <taxon>Dothideomycetes incertae sedis</taxon>
        <taxon>Botryosphaeriales</taxon>
        <taxon>Botryosphaeriaceae</taxon>
        <taxon>Diplodia</taxon>
    </lineage>
</organism>
<dbReference type="PROSITE" id="PS01031">
    <property type="entry name" value="SHSP"/>
    <property type="match status" value="1"/>
</dbReference>
<evidence type="ECO:0000256" key="3">
    <source>
        <dbReference type="RuleBase" id="RU003616"/>
    </source>
</evidence>
<protein>
    <submittedName>
        <fullName evidence="6">30 kDa heat shock protein</fullName>
    </submittedName>
</protein>
<dbReference type="InterPro" id="IPR008978">
    <property type="entry name" value="HSP20-like_chaperone"/>
</dbReference>
<dbReference type="Gene3D" id="2.60.40.790">
    <property type="match status" value="1"/>
</dbReference>
<feature type="region of interest" description="Disordered" evidence="4">
    <location>
        <begin position="65"/>
        <end position="93"/>
    </location>
</feature>
<dbReference type="GeneID" id="31011563"/>
<keyword evidence="7" id="KW-1185">Reference proteome</keyword>
<name>A0A1J9R6D1_9PEZI</name>
<sequence length="319" mass="34434">MARLSHHHHRGSTATPSPSACATATQNHKQQAVKASNLISPQQAQQAAQLRRSLVAAMLKDIGMRQQKQPQLVTQTTPAPPKKASPGPQPCGAPAVAIQQRLRSRRRDALAPDFDVRETESAFYLEGELPGVADRGAVRLDWTDRRTLSIDAKIEKVDLEMEWGLLRPIRVGNNNSKPAARRPSTSASSTSMGASVSSTCSSGSGSGSSSSCEDNMVVDEQQQQQQQRDGSDVNMAAPAPAPAPAAPPSLEAQPSKPLVREWLSERRVGHYQRTFTFPTDVDASAIRARLGQGLLRVLVPKVVRAGSRSKQVDIEDCEE</sequence>
<feature type="compositionally biased region" description="Basic residues" evidence="4">
    <location>
        <begin position="1"/>
        <end position="11"/>
    </location>
</feature>
<evidence type="ECO:0000256" key="1">
    <source>
        <dbReference type="ARBA" id="ARBA00023016"/>
    </source>
</evidence>
<dbReference type="OrthoDB" id="1431247at2759"/>
<proteinExistence type="inferred from homology"/>
<feature type="region of interest" description="Disordered" evidence="4">
    <location>
        <begin position="1"/>
        <end position="22"/>
    </location>
</feature>
<feature type="region of interest" description="Disordered" evidence="4">
    <location>
        <begin position="170"/>
        <end position="254"/>
    </location>
</feature>
<comment type="similarity">
    <text evidence="2 3">Belongs to the small heat shock protein (HSP20) family.</text>
</comment>
<feature type="compositionally biased region" description="Low complexity" evidence="4">
    <location>
        <begin position="12"/>
        <end position="22"/>
    </location>
</feature>
<keyword evidence="1 6" id="KW-0346">Stress response</keyword>